<feature type="compositionally biased region" description="Basic residues" evidence="2">
    <location>
        <begin position="152"/>
        <end position="172"/>
    </location>
</feature>
<protein>
    <submittedName>
        <fullName evidence="3">Uncharacterized protein</fullName>
    </submittedName>
</protein>
<keyword evidence="1" id="KW-0175">Coiled coil</keyword>
<dbReference type="EMBL" id="CAMAPE010000065">
    <property type="protein sequence ID" value="CAH9114619.1"/>
    <property type="molecule type" value="Genomic_DNA"/>
</dbReference>
<evidence type="ECO:0000313" key="3">
    <source>
        <dbReference type="EMBL" id="CAH9114619.1"/>
    </source>
</evidence>
<name>A0A9P0ZTM2_CUSEU</name>
<feature type="coiled-coil region" evidence="1">
    <location>
        <begin position="48"/>
        <end position="75"/>
    </location>
</feature>
<dbReference type="Proteomes" id="UP001152484">
    <property type="component" value="Unassembled WGS sequence"/>
</dbReference>
<proteinExistence type="predicted"/>
<sequence>MLKLSHKFLMEQQAHAQAYEQLTKAVENNFKVIQKATQETFWKQGSDFQKLGQDLEHTKHKFQNLENEVKEEVKTDGMDIRNYIKALSMDVYGLDPARRRTEDTDSDEEIESETPAHDAKMGGKNNSSRPLLLKILSSTKSCCNTKKEQTLPRRKTNQTKKRRRSKSQRRIQKKLEETNKRRFGQQSKND</sequence>
<evidence type="ECO:0000256" key="1">
    <source>
        <dbReference type="SAM" id="Coils"/>
    </source>
</evidence>
<evidence type="ECO:0000256" key="2">
    <source>
        <dbReference type="SAM" id="MobiDB-lite"/>
    </source>
</evidence>
<feature type="region of interest" description="Disordered" evidence="2">
    <location>
        <begin position="96"/>
        <end position="190"/>
    </location>
</feature>
<gene>
    <name evidence="3" type="ORF">CEURO_LOCUS20462</name>
</gene>
<accession>A0A9P0ZTM2</accession>
<evidence type="ECO:0000313" key="4">
    <source>
        <dbReference type="Proteomes" id="UP001152484"/>
    </source>
</evidence>
<reference evidence="3" key="1">
    <citation type="submission" date="2022-07" db="EMBL/GenBank/DDBJ databases">
        <authorList>
            <person name="Macas J."/>
            <person name="Novak P."/>
            <person name="Neumann P."/>
        </authorList>
    </citation>
    <scope>NUCLEOTIDE SEQUENCE</scope>
</reference>
<comment type="caution">
    <text evidence="3">The sequence shown here is derived from an EMBL/GenBank/DDBJ whole genome shotgun (WGS) entry which is preliminary data.</text>
</comment>
<dbReference type="AlphaFoldDB" id="A0A9P0ZTM2"/>
<dbReference type="OrthoDB" id="1752359at2759"/>
<organism evidence="3 4">
    <name type="scientific">Cuscuta europaea</name>
    <name type="common">European dodder</name>
    <dbReference type="NCBI Taxonomy" id="41803"/>
    <lineage>
        <taxon>Eukaryota</taxon>
        <taxon>Viridiplantae</taxon>
        <taxon>Streptophyta</taxon>
        <taxon>Embryophyta</taxon>
        <taxon>Tracheophyta</taxon>
        <taxon>Spermatophyta</taxon>
        <taxon>Magnoliopsida</taxon>
        <taxon>eudicotyledons</taxon>
        <taxon>Gunneridae</taxon>
        <taxon>Pentapetalae</taxon>
        <taxon>asterids</taxon>
        <taxon>lamiids</taxon>
        <taxon>Solanales</taxon>
        <taxon>Convolvulaceae</taxon>
        <taxon>Cuscuteae</taxon>
        <taxon>Cuscuta</taxon>
        <taxon>Cuscuta subgen. Cuscuta</taxon>
    </lineage>
</organism>
<keyword evidence="4" id="KW-1185">Reference proteome</keyword>